<feature type="transmembrane region" description="Helical" evidence="1">
    <location>
        <begin position="94"/>
        <end position="111"/>
    </location>
</feature>
<accession>A0A6N7XL58</accession>
<comment type="caution">
    <text evidence="2">The sequence shown here is derived from an EMBL/GenBank/DDBJ whole genome shotgun (WGS) entry which is preliminary data.</text>
</comment>
<proteinExistence type="predicted"/>
<dbReference type="RefSeq" id="WP_154441906.1">
    <property type="nucleotide sequence ID" value="NZ_JAHLPJ010000001.1"/>
</dbReference>
<organism evidence="2 3">
    <name type="scientific">Tissierella pigra</name>
    <dbReference type="NCBI Taxonomy" id="2607614"/>
    <lineage>
        <taxon>Bacteria</taxon>
        <taxon>Bacillati</taxon>
        <taxon>Bacillota</taxon>
        <taxon>Tissierellia</taxon>
        <taxon>Tissierellales</taxon>
        <taxon>Tissierellaceae</taxon>
        <taxon>Tissierella</taxon>
    </lineage>
</organism>
<dbReference type="Proteomes" id="UP000469523">
    <property type="component" value="Unassembled WGS sequence"/>
</dbReference>
<evidence type="ECO:0000313" key="2">
    <source>
        <dbReference type="EMBL" id="MSU02769.1"/>
    </source>
</evidence>
<name>A0A6N7XL58_9FIRM</name>
<sequence>MNKEEKVLNYLEYILGAVIYTLYSFGVIFSNKILRYLTIFVIAIFFIFIYYKTRNKKYNDKPFLGKFYQRFVVIIILYTYISIIDSNLSINMKLMAYGAGLVAFTITHIFSKK</sequence>
<feature type="transmembrane region" description="Helical" evidence="1">
    <location>
        <begin position="33"/>
        <end position="51"/>
    </location>
</feature>
<dbReference type="EMBL" id="VUNQ01000042">
    <property type="protein sequence ID" value="MSU02769.1"/>
    <property type="molecule type" value="Genomic_DNA"/>
</dbReference>
<keyword evidence="1" id="KW-0472">Membrane</keyword>
<reference evidence="2 3" key="1">
    <citation type="submission" date="2019-09" db="EMBL/GenBank/DDBJ databases">
        <title>In-depth cultivation of the pig gut microbiome towards novel bacterial diversity and tailored functional studies.</title>
        <authorList>
            <person name="Wylensek D."/>
            <person name="Hitch T.C.A."/>
            <person name="Clavel T."/>
        </authorList>
    </citation>
    <scope>NUCLEOTIDE SEQUENCE [LARGE SCALE GENOMIC DNA]</scope>
    <source>
        <strain evidence="2 3">WCA3-693-APC-4?</strain>
    </source>
</reference>
<evidence type="ECO:0000256" key="1">
    <source>
        <dbReference type="SAM" id="Phobius"/>
    </source>
</evidence>
<feature type="transmembrane region" description="Helical" evidence="1">
    <location>
        <begin position="71"/>
        <end position="88"/>
    </location>
</feature>
<protein>
    <submittedName>
        <fullName evidence="2">Uncharacterized protein</fullName>
    </submittedName>
</protein>
<keyword evidence="3" id="KW-1185">Reference proteome</keyword>
<keyword evidence="1" id="KW-0812">Transmembrane</keyword>
<dbReference type="AlphaFoldDB" id="A0A6N7XL58"/>
<gene>
    <name evidence="2" type="ORF">FYJ83_15005</name>
</gene>
<evidence type="ECO:0000313" key="3">
    <source>
        <dbReference type="Proteomes" id="UP000469523"/>
    </source>
</evidence>
<feature type="transmembrane region" description="Helical" evidence="1">
    <location>
        <begin position="7"/>
        <end position="27"/>
    </location>
</feature>
<keyword evidence="1" id="KW-1133">Transmembrane helix</keyword>